<dbReference type="InterPro" id="IPR046341">
    <property type="entry name" value="SET_dom_sf"/>
</dbReference>
<protein>
    <submittedName>
        <fullName evidence="3">SET</fullName>
    </submittedName>
</protein>
<dbReference type="SUPFAM" id="SSF82199">
    <property type="entry name" value="SET domain"/>
    <property type="match status" value="1"/>
</dbReference>
<evidence type="ECO:0000256" key="1">
    <source>
        <dbReference type="SAM" id="MobiDB-lite"/>
    </source>
</evidence>
<evidence type="ECO:0000259" key="2">
    <source>
        <dbReference type="PROSITE" id="PS50280"/>
    </source>
</evidence>
<sequence length="342" mass="37929">MTPSKDSPPPNDTGSPGLVAPQAQPNLWTVQYVDNKGRGVIASQNIKAGTLLISEPPLLTTDVITSVENTETDLAIHLRTLPAEKQRAFLSLHNNFPGQGNPLTSIIRSNGYPLGADAGCGGVFENISRINHGCLPNAVQNWNGLLGEEGEETVYAIKDIKEGEEITTSYLSGGTSKERRAVLKQSFGFDCTCKLCDSDEADLKASDERLSRIQELHIDIGDSETVRHDPEKALGYCKELLEILEVEGIKDDRVSRAYYDAFQVTAMHSDAARAAWWAKKFCEAKVISAGKSCIDRLDMKPFTKRPQKHDCFGAFSVNWKTKLEELPKERAGEEFEKWLWRE</sequence>
<proteinExistence type="predicted"/>
<name>S3CEU3_GLAL2</name>
<dbReference type="Gene3D" id="2.170.270.10">
    <property type="entry name" value="SET domain"/>
    <property type="match status" value="1"/>
</dbReference>
<reference evidence="3 4" key="1">
    <citation type="journal article" date="2013" name="BMC Genomics">
        <title>Genomics-driven discovery of the pneumocandin biosynthetic gene cluster in the fungus Glarea lozoyensis.</title>
        <authorList>
            <person name="Chen L."/>
            <person name="Yue Q."/>
            <person name="Zhang X."/>
            <person name="Xiang M."/>
            <person name="Wang C."/>
            <person name="Li S."/>
            <person name="Che Y."/>
            <person name="Ortiz-Lopez F.J."/>
            <person name="Bills G.F."/>
            <person name="Liu X."/>
            <person name="An Z."/>
        </authorList>
    </citation>
    <scope>NUCLEOTIDE SEQUENCE [LARGE SCALE GENOMIC DNA]</scope>
    <source>
        <strain evidence="4">ATCC 20868 / MF5171</strain>
    </source>
</reference>
<keyword evidence="4" id="KW-1185">Reference proteome</keyword>
<accession>S3CEU3</accession>
<dbReference type="InterPro" id="IPR053185">
    <property type="entry name" value="SET_domain_protein"/>
</dbReference>
<dbReference type="PANTHER" id="PTHR47332">
    <property type="entry name" value="SET DOMAIN-CONTAINING PROTEIN 5"/>
    <property type="match status" value="1"/>
</dbReference>
<feature type="region of interest" description="Disordered" evidence="1">
    <location>
        <begin position="1"/>
        <end position="21"/>
    </location>
</feature>
<feature type="compositionally biased region" description="Pro residues" evidence="1">
    <location>
        <begin position="1"/>
        <end position="11"/>
    </location>
</feature>
<dbReference type="InterPro" id="IPR001214">
    <property type="entry name" value="SET_dom"/>
</dbReference>
<dbReference type="eggNOG" id="KOG2084">
    <property type="taxonomic scope" value="Eukaryota"/>
</dbReference>
<dbReference type="GeneID" id="19470639"/>
<dbReference type="AlphaFoldDB" id="S3CEU3"/>
<dbReference type="InterPro" id="IPR011990">
    <property type="entry name" value="TPR-like_helical_dom_sf"/>
</dbReference>
<dbReference type="Gene3D" id="1.25.40.10">
    <property type="entry name" value="Tetratricopeptide repeat domain"/>
    <property type="match status" value="1"/>
</dbReference>
<dbReference type="SMART" id="SM00317">
    <property type="entry name" value="SET"/>
    <property type="match status" value="1"/>
</dbReference>
<dbReference type="OMA" id="AFQICAM"/>
<dbReference type="OrthoDB" id="265717at2759"/>
<dbReference type="KEGG" id="glz:GLAREA_11598"/>
<dbReference type="Pfam" id="PF00856">
    <property type="entry name" value="SET"/>
    <property type="match status" value="1"/>
</dbReference>
<dbReference type="CDD" id="cd20071">
    <property type="entry name" value="SET_SMYD"/>
    <property type="match status" value="1"/>
</dbReference>
<dbReference type="PANTHER" id="PTHR47332:SF4">
    <property type="entry name" value="SET DOMAIN-CONTAINING PROTEIN 5"/>
    <property type="match status" value="1"/>
</dbReference>
<dbReference type="HOGENOM" id="CLU_028281_0_0_1"/>
<evidence type="ECO:0000313" key="4">
    <source>
        <dbReference type="Proteomes" id="UP000016922"/>
    </source>
</evidence>
<dbReference type="PROSITE" id="PS50280">
    <property type="entry name" value="SET"/>
    <property type="match status" value="1"/>
</dbReference>
<feature type="domain" description="SET" evidence="2">
    <location>
        <begin position="25"/>
        <end position="171"/>
    </location>
</feature>
<dbReference type="RefSeq" id="XP_008087932.1">
    <property type="nucleotide sequence ID" value="XM_008089741.1"/>
</dbReference>
<gene>
    <name evidence="3" type="ORF">GLAREA_11598</name>
</gene>
<dbReference type="Proteomes" id="UP000016922">
    <property type="component" value="Unassembled WGS sequence"/>
</dbReference>
<evidence type="ECO:0000313" key="3">
    <source>
        <dbReference type="EMBL" id="EPE25017.1"/>
    </source>
</evidence>
<dbReference type="EMBL" id="KE145372">
    <property type="protein sequence ID" value="EPE25017.1"/>
    <property type="molecule type" value="Genomic_DNA"/>
</dbReference>
<organism evidence="3 4">
    <name type="scientific">Glarea lozoyensis (strain ATCC 20868 / MF5171)</name>
    <dbReference type="NCBI Taxonomy" id="1116229"/>
    <lineage>
        <taxon>Eukaryota</taxon>
        <taxon>Fungi</taxon>
        <taxon>Dikarya</taxon>
        <taxon>Ascomycota</taxon>
        <taxon>Pezizomycotina</taxon>
        <taxon>Leotiomycetes</taxon>
        <taxon>Helotiales</taxon>
        <taxon>Helotiaceae</taxon>
        <taxon>Glarea</taxon>
    </lineage>
</organism>